<dbReference type="PROSITE" id="PS51105">
    <property type="entry name" value="PTS_EIIC_TYPE_3"/>
    <property type="match status" value="1"/>
</dbReference>
<dbReference type="PANTHER" id="PTHR33989">
    <property type="match status" value="1"/>
</dbReference>
<dbReference type="Proteomes" id="UP000003157">
    <property type="component" value="Unassembled WGS sequence"/>
</dbReference>
<evidence type="ECO:0000313" key="11">
    <source>
        <dbReference type="EMBL" id="EFW06020.1"/>
    </source>
</evidence>
<dbReference type="HOGENOM" id="CLU_029688_1_0_9"/>
<dbReference type="eggNOG" id="COG1455">
    <property type="taxonomic scope" value="Bacteria"/>
</dbReference>
<dbReference type="GeneID" id="78228930"/>
<comment type="subcellular location">
    <subcellularLocation>
        <location evidence="1">Cell membrane</location>
        <topology evidence="1">Multi-pass membrane protein</topology>
    </subcellularLocation>
</comment>
<dbReference type="EMBL" id="ADKX01000009">
    <property type="protein sequence ID" value="EFW06020.1"/>
    <property type="molecule type" value="Genomic_DNA"/>
</dbReference>
<dbReference type="InterPro" id="IPR004796">
    <property type="entry name" value="PTS_IIC_cello"/>
</dbReference>
<feature type="transmembrane region" description="Helical" evidence="9">
    <location>
        <begin position="195"/>
        <end position="219"/>
    </location>
</feature>
<evidence type="ECO:0000259" key="10">
    <source>
        <dbReference type="PROSITE" id="PS51105"/>
    </source>
</evidence>
<accession>E7G7E5</accession>
<feature type="transmembrane region" description="Helical" evidence="9">
    <location>
        <begin position="34"/>
        <end position="56"/>
    </location>
</feature>
<evidence type="ECO:0000256" key="4">
    <source>
        <dbReference type="ARBA" id="ARBA00022597"/>
    </source>
</evidence>
<evidence type="ECO:0000256" key="2">
    <source>
        <dbReference type="ARBA" id="ARBA00022448"/>
    </source>
</evidence>
<keyword evidence="12" id="KW-1185">Reference proteome</keyword>
<feature type="transmembrane region" description="Helical" evidence="9">
    <location>
        <begin position="404"/>
        <end position="425"/>
    </location>
</feature>
<dbReference type="AlphaFoldDB" id="E7G7E5"/>
<dbReference type="GO" id="GO:0008982">
    <property type="term" value="F:protein-N(PI)-phosphohistidine-sugar phosphotransferase activity"/>
    <property type="evidence" value="ECO:0007669"/>
    <property type="project" value="UniProtKB-UniRule"/>
</dbReference>
<keyword evidence="5 9" id="KW-0812">Transmembrane</keyword>
<dbReference type="GO" id="GO:0005886">
    <property type="term" value="C:plasma membrane"/>
    <property type="evidence" value="ECO:0007669"/>
    <property type="project" value="UniProtKB-SubCell"/>
</dbReference>
<dbReference type="STRING" id="100884.GCA_000269565_01048"/>
<dbReference type="InterPro" id="IPR003352">
    <property type="entry name" value="PTS_EIIC"/>
</dbReference>
<dbReference type="NCBIfam" id="TIGR00410">
    <property type="entry name" value="lacE"/>
    <property type="match status" value="1"/>
</dbReference>
<evidence type="ECO:0000256" key="5">
    <source>
        <dbReference type="ARBA" id="ARBA00022692"/>
    </source>
</evidence>
<dbReference type="InterPro" id="IPR051088">
    <property type="entry name" value="PTS_Sugar-EIIC/EIIB"/>
</dbReference>
<keyword evidence="6 9" id="KW-1133">Transmembrane helix</keyword>
<evidence type="ECO:0000256" key="7">
    <source>
        <dbReference type="ARBA" id="ARBA00023136"/>
    </source>
</evidence>
<dbReference type="Pfam" id="PF02378">
    <property type="entry name" value="PTS_EIIC"/>
    <property type="match status" value="1"/>
</dbReference>
<keyword evidence="2 8" id="KW-0813">Transport</keyword>
<dbReference type="GO" id="GO:1902815">
    <property type="term" value="P:N,N'-diacetylchitobiose import"/>
    <property type="evidence" value="ECO:0007669"/>
    <property type="project" value="TreeGrafter"/>
</dbReference>
<sequence length="448" mass="48254">MSTENTSFMDKLMSKVDVIAGPMTKFGQIPFIKAVVNGMVGSIGVTMVGSIFLIIYLLCSDGGLTETALLPFMKPWAGDLALINSLSMGMMAVYIVIAMGAEYAEIKGFNKTTGAVGAFFAFILLNYNAVGKLFIEGVATDALPGALEITYWGGAGVITAMVAGAIAINVIHLCYKYHIRIKLPDSVPPAISDSFSAIIPYFFIAIICWGIRTIGGLNIPEMIGQMLLPVLSAADNVVVYSLQQFLSALLWTCGLHGDNITGAVTNAFLNTWIGENNTAFLAGTAVKDLPYVWTPNLCRLSQWVSSCWPILIYMFMSSKKLPHLKPLAAICFPPAIFCIVEPIMFGLPVVLNPFLIIPFVVTHTITGALTYMLTSVGFIGKMYLALPWATPSPILGYLAPGGSIGGFIIVFINLAIGMVIFYPFWKAYEKSEVKRLEDEAAATVAANA</sequence>
<feature type="transmembrane region" description="Helical" evidence="9">
    <location>
        <begin position="109"/>
        <end position="129"/>
    </location>
</feature>
<proteinExistence type="predicted"/>
<keyword evidence="3 8" id="KW-1003">Cell membrane</keyword>
<dbReference type="InterPro" id="IPR004501">
    <property type="entry name" value="PTS_EIIC_3"/>
</dbReference>
<name>E7G7E5_9FIRM</name>
<comment type="function">
    <text evidence="8">The phosphoenolpyruvate-dependent sugar phosphotransferase system (PTS), a major carbohydrate active -transport system, catalyzes the phosphorylation of incoming sugar substrates concomitant with their translocation across the cell membrane.</text>
</comment>
<protein>
    <recommendedName>
        <fullName evidence="8">Permease IIC component</fullName>
    </recommendedName>
</protein>
<reference evidence="11 12" key="1">
    <citation type="submission" date="2010-12" db="EMBL/GenBank/DDBJ databases">
        <title>The Genome Sequence of Coprobacillus sp. strain 29_1.</title>
        <authorList>
            <consortium name="The Broad Institute Genome Sequencing Platform"/>
            <person name="Earl A."/>
            <person name="Ward D."/>
            <person name="Feldgarden M."/>
            <person name="Gevers D."/>
            <person name="Daigneault M."/>
            <person name="Sibley C.D."/>
            <person name="White A."/>
            <person name="Strauss J."/>
            <person name="Allen-Vercoe E."/>
            <person name="Young S.K."/>
            <person name="Zeng Q."/>
            <person name="Gargeya S."/>
            <person name="Fitzgerald M."/>
            <person name="Haas B."/>
            <person name="Abouelleil A."/>
            <person name="Alvarado L."/>
            <person name="Arachchi H.M."/>
            <person name="Berlin A."/>
            <person name="Brown A."/>
            <person name="Chapman S.B."/>
            <person name="Chen Z."/>
            <person name="Dunbar C."/>
            <person name="Freedman E."/>
            <person name="Gearin G."/>
            <person name="Gellesch M."/>
            <person name="Goldberg J."/>
            <person name="Griggs A."/>
            <person name="Gujja S."/>
            <person name="Heilman E."/>
            <person name="Heiman D."/>
            <person name="Howarth C."/>
            <person name="Larson L."/>
            <person name="Lui A."/>
            <person name="MacDonald P.J.P."/>
            <person name="Mehta T."/>
            <person name="Montmayeur A."/>
            <person name="Murphy C."/>
            <person name="Neiman D."/>
            <person name="Pearson M."/>
            <person name="Priest M."/>
            <person name="Roberts A."/>
            <person name="Saif S."/>
            <person name="Shea T."/>
            <person name="Shenoy N."/>
            <person name="Sisk P."/>
            <person name="Stolte C."/>
            <person name="Sykes S."/>
            <person name="White J."/>
            <person name="Yandava C."/>
            <person name="Nusbaum C."/>
            <person name="Birren B."/>
        </authorList>
    </citation>
    <scope>NUCLEOTIDE SEQUENCE [LARGE SCALE GENOMIC DNA]</scope>
    <source>
        <strain evidence="11 12">29_1</strain>
    </source>
</reference>
<feature type="transmembrane region" description="Helical" evidence="9">
    <location>
        <begin position="149"/>
        <end position="175"/>
    </location>
</feature>
<feature type="transmembrane region" description="Helical" evidence="9">
    <location>
        <begin position="76"/>
        <end position="97"/>
    </location>
</feature>
<dbReference type="GO" id="GO:0009401">
    <property type="term" value="P:phosphoenolpyruvate-dependent sugar phosphotransferase system"/>
    <property type="evidence" value="ECO:0007669"/>
    <property type="project" value="InterPro"/>
</dbReference>
<keyword evidence="4 8" id="KW-0762">Sugar transport</keyword>
<evidence type="ECO:0000256" key="9">
    <source>
        <dbReference type="SAM" id="Phobius"/>
    </source>
</evidence>
<evidence type="ECO:0000256" key="8">
    <source>
        <dbReference type="PIRNR" id="PIRNR006351"/>
    </source>
</evidence>
<organism evidence="11 12">
    <name type="scientific">Coprobacillus cateniformis</name>
    <dbReference type="NCBI Taxonomy" id="100884"/>
    <lineage>
        <taxon>Bacteria</taxon>
        <taxon>Bacillati</taxon>
        <taxon>Bacillota</taxon>
        <taxon>Erysipelotrichia</taxon>
        <taxon>Erysipelotrichales</taxon>
        <taxon>Coprobacillaceae</taxon>
        <taxon>Coprobacillus</taxon>
    </lineage>
</organism>
<feature type="domain" description="PTS EIIC type-3" evidence="10">
    <location>
        <begin position="15"/>
        <end position="424"/>
    </location>
</feature>
<keyword evidence="7 8" id="KW-0472">Membrane</keyword>
<gene>
    <name evidence="11" type="ORF">HMPREF9488_00659</name>
</gene>
<evidence type="ECO:0000256" key="1">
    <source>
        <dbReference type="ARBA" id="ARBA00004651"/>
    </source>
</evidence>
<dbReference type="PANTHER" id="PTHR33989:SF4">
    <property type="entry name" value="PTS SYSTEM N,N'-DIACETYLCHITOBIOSE-SPECIFIC EIIC COMPONENT"/>
    <property type="match status" value="1"/>
</dbReference>
<dbReference type="OrthoDB" id="1651153at2"/>
<evidence type="ECO:0000313" key="12">
    <source>
        <dbReference type="Proteomes" id="UP000003157"/>
    </source>
</evidence>
<comment type="caution">
    <text evidence="11">The sequence shown here is derived from an EMBL/GenBank/DDBJ whole genome shotgun (WGS) entry which is preliminary data.</text>
</comment>
<dbReference type="PIRSF" id="PIRSF006351">
    <property type="entry name" value="PTS_EIIC-Cellobiose"/>
    <property type="match status" value="1"/>
</dbReference>
<dbReference type="RefSeq" id="WP_008787775.1">
    <property type="nucleotide sequence ID" value="NZ_AKCB01000001.1"/>
</dbReference>
<evidence type="ECO:0000256" key="6">
    <source>
        <dbReference type="ARBA" id="ARBA00022989"/>
    </source>
</evidence>
<evidence type="ECO:0000256" key="3">
    <source>
        <dbReference type="ARBA" id="ARBA00022475"/>
    </source>
</evidence>